<evidence type="ECO:0000313" key="5">
    <source>
        <dbReference type="EMBL" id="GAA1669699.1"/>
    </source>
</evidence>
<dbReference type="Gene3D" id="1.20.120.670">
    <property type="entry name" value="N-acetyl-b-d-glucoasminidase"/>
    <property type="match status" value="1"/>
</dbReference>
<evidence type="ECO:0000259" key="4">
    <source>
        <dbReference type="PROSITE" id="PS50022"/>
    </source>
</evidence>
<dbReference type="PANTHER" id="PTHR12872:SF1">
    <property type="entry name" value="ALPHA-N-ACETYLGLUCOSAMINIDASE"/>
    <property type="match status" value="1"/>
</dbReference>
<dbReference type="InterPro" id="IPR029018">
    <property type="entry name" value="Hex-like_dom2"/>
</dbReference>
<dbReference type="EMBL" id="BAAANY010000007">
    <property type="protein sequence ID" value="GAA1669699.1"/>
    <property type="molecule type" value="Genomic_DNA"/>
</dbReference>
<dbReference type="Gene3D" id="2.60.120.260">
    <property type="entry name" value="Galactose-binding domain-like"/>
    <property type="match status" value="1"/>
</dbReference>
<organism evidence="5 6">
    <name type="scientific">Fodinicola feengrottensis</name>
    <dbReference type="NCBI Taxonomy" id="435914"/>
    <lineage>
        <taxon>Bacteria</taxon>
        <taxon>Bacillati</taxon>
        <taxon>Actinomycetota</taxon>
        <taxon>Actinomycetes</taxon>
        <taxon>Mycobacteriales</taxon>
        <taxon>Fodinicola</taxon>
    </lineage>
</organism>
<dbReference type="Gene3D" id="3.20.20.80">
    <property type="entry name" value="Glycosidases"/>
    <property type="match status" value="1"/>
</dbReference>
<keyword evidence="3" id="KW-0732">Signal</keyword>
<dbReference type="Gene3D" id="3.30.379.10">
    <property type="entry name" value="Chitobiase/beta-hexosaminidase domain 2-like"/>
    <property type="match status" value="1"/>
</dbReference>
<dbReference type="Pfam" id="PF10633">
    <property type="entry name" value="NPCBM_assoc"/>
    <property type="match status" value="1"/>
</dbReference>
<dbReference type="InterPro" id="IPR024732">
    <property type="entry name" value="NAGLU_C"/>
</dbReference>
<feature type="compositionally biased region" description="Polar residues" evidence="2">
    <location>
        <begin position="1032"/>
        <end position="1052"/>
    </location>
</feature>
<protein>
    <recommendedName>
        <fullName evidence="4">F5/8 type C domain-containing protein</fullName>
    </recommendedName>
</protein>
<evidence type="ECO:0000256" key="2">
    <source>
        <dbReference type="SAM" id="MobiDB-lite"/>
    </source>
</evidence>
<dbReference type="InterPro" id="IPR018905">
    <property type="entry name" value="A-galactase_NEW3"/>
</dbReference>
<proteinExistence type="predicted"/>
<dbReference type="InterPro" id="IPR024240">
    <property type="entry name" value="NAGLU_N"/>
</dbReference>
<dbReference type="Proteomes" id="UP001500618">
    <property type="component" value="Unassembled WGS sequence"/>
</dbReference>
<dbReference type="PROSITE" id="PS50022">
    <property type="entry name" value="FA58C_3"/>
    <property type="match status" value="1"/>
</dbReference>
<dbReference type="Pfam" id="PF12972">
    <property type="entry name" value="NAGLU_C"/>
    <property type="match status" value="1"/>
</dbReference>
<dbReference type="InterPro" id="IPR024733">
    <property type="entry name" value="NAGLU_tim-barrel"/>
</dbReference>
<evidence type="ECO:0000256" key="1">
    <source>
        <dbReference type="ARBA" id="ARBA00022801"/>
    </source>
</evidence>
<keyword evidence="6" id="KW-1185">Reference proteome</keyword>
<dbReference type="Gene3D" id="2.60.120.200">
    <property type="match status" value="1"/>
</dbReference>
<reference evidence="5 6" key="1">
    <citation type="journal article" date="2019" name="Int. J. Syst. Evol. Microbiol.">
        <title>The Global Catalogue of Microorganisms (GCM) 10K type strain sequencing project: providing services to taxonomists for standard genome sequencing and annotation.</title>
        <authorList>
            <consortium name="The Broad Institute Genomics Platform"/>
            <consortium name="The Broad Institute Genome Sequencing Center for Infectious Disease"/>
            <person name="Wu L."/>
            <person name="Ma J."/>
        </authorList>
    </citation>
    <scope>NUCLEOTIDE SEQUENCE [LARGE SCALE GENOMIC DNA]</scope>
    <source>
        <strain evidence="5 6">JCM 14718</strain>
    </source>
</reference>
<sequence>MRAKALVLVTAVAAALLTAPQAPANAAGAPFDSRPAQQALTRLIGPRYASQVTLRATRKGTGKDRFRVSADHGRLVVEGTSPAVELTGFGWYLKYVAHANIELEGSQLNLPPRLALPAQPIEHTASVDNRFALNDTNEGYAGAYLTWQQWQHRIDVLALHGINEVLVYEGQEAVYERAFQQFHYTAAQMRSWIPQPGHQPWWLLQNMCCLGSPISQQLIDRRAVLGRQIADQLRSLGMTPVLPGYYGTVPAGFSAKNPGAHTVPQGIWAGLERPDWLDPTDPFFAKVAAAFYQVQTHLFGPSTMYKMDLLHEGGIAGPVDVAAASQAVQRALETAHPAAIWAILGWQSNPLPATLQAVDRSKMLVLDGLSEQGSVTDRDQDWIGTPYAFGTIWNFGGHDNMGAGLAEWNRKFHAWQAKSGTALNGIALMPEGIDNNPVAVDFFAEMPWQDGPVDMASWFASYALARYGTADLHAAQAWQILGKTAYNLPTTVDGKYPTALYDDEPSITDTGAALGYDPNTFTPALGDLLQVAPRLRNSSAYRYDLVDVARQVLANQSRAQLPPIQAAFAAKDITKFEQLTGKWAQSIKLMDALLGTDSNFLLGSWQAEASAQAANRTEAAALRYDLRSLVSLWDSGTPDLQDYARREWNGLVGDYYGGRWQLYFSSLDKALRTGQPAADIDWHAYANTWAHQDTAYPSQPHGDSYALASRVADGPAGTLTATAATAWVKPGGTAQVTVVFANSNLIRSADNVGLTVSAPAGYVVRPATPTTTRQVPVGGTFTAKWTVAAPANAPSGSTPALNAGVSWRSGSESSRATAAAQLLVTGDIAAPYTTVSTNNAGFAQSGDNFSIAGGGADVWGDRNEFGAVYRKNVLADDQAVITQVTSQDNTSPYARAGLVASNDLSASGSAGYATIGVTPGHGCVFGWDRDGNGTIDSSAETGGFAPTVYVRLGRHGDQLNGSCSSDGKNWTVVGSATVPGVAAGEDVGMVMSAVNANTGLTGLARFHGFAVGSYVPAAPTTGAALSVGKPVTAQSSEPGNSATAANDGSRSNDPYWGSKMETTGTWWQVDLGAPTDISAVNVRNYVDGTRFYTYQLLGSTDGTHYFVLGGKSNTNPATDAGDTARTEATVRYVKIIGLSNSANSSFHLTEVTVFARG</sequence>
<dbReference type="RefSeq" id="WP_344309006.1">
    <property type="nucleotide sequence ID" value="NZ_BAAANY010000007.1"/>
</dbReference>
<dbReference type="InterPro" id="IPR007781">
    <property type="entry name" value="NAGLU"/>
</dbReference>
<dbReference type="PANTHER" id="PTHR12872">
    <property type="entry name" value="ALPHA-N-ACETYLGLUCOSAMINIDASE"/>
    <property type="match status" value="1"/>
</dbReference>
<dbReference type="Pfam" id="PF12971">
    <property type="entry name" value="NAGLU_N"/>
    <property type="match status" value="1"/>
</dbReference>
<dbReference type="InterPro" id="IPR000421">
    <property type="entry name" value="FA58C"/>
</dbReference>
<feature type="signal peptide" evidence="3">
    <location>
        <begin position="1"/>
        <end position="26"/>
    </location>
</feature>
<evidence type="ECO:0000256" key="3">
    <source>
        <dbReference type="SAM" id="SignalP"/>
    </source>
</evidence>
<accession>A0ABN2GE07</accession>
<dbReference type="InterPro" id="IPR008979">
    <property type="entry name" value="Galactose-bd-like_sf"/>
</dbReference>
<dbReference type="SUPFAM" id="SSF49785">
    <property type="entry name" value="Galactose-binding domain-like"/>
    <property type="match status" value="1"/>
</dbReference>
<evidence type="ECO:0000313" key="6">
    <source>
        <dbReference type="Proteomes" id="UP001500618"/>
    </source>
</evidence>
<feature type="region of interest" description="Disordered" evidence="2">
    <location>
        <begin position="1030"/>
        <end position="1056"/>
    </location>
</feature>
<dbReference type="Pfam" id="PF22633">
    <property type="entry name" value="F5_F8_type_C_2"/>
    <property type="match status" value="1"/>
</dbReference>
<comment type="caution">
    <text evidence="5">The sequence shown here is derived from an EMBL/GenBank/DDBJ whole genome shotgun (WGS) entry which is preliminary data.</text>
</comment>
<keyword evidence="1" id="KW-0378">Hydrolase</keyword>
<dbReference type="Pfam" id="PF05089">
    <property type="entry name" value="NAGLU"/>
    <property type="match status" value="1"/>
</dbReference>
<name>A0ABN2GE07_9ACTN</name>
<feature type="domain" description="F5/8 type C" evidence="4">
    <location>
        <begin position="1013"/>
        <end position="1156"/>
    </location>
</feature>
<gene>
    <name evidence="5" type="ORF">GCM10009765_18970</name>
</gene>
<feature type="chain" id="PRO_5047002088" description="F5/8 type C domain-containing protein" evidence="3">
    <location>
        <begin position="27"/>
        <end position="1157"/>
    </location>
</feature>